<feature type="compositionally biased region" description="Polar residues" evidence="1">
    <location>
        <begin position="49"/>
        <end position="71"/>
    </location>
</feature>
<feature type="compositionally biased region" description="Polar residues" evidence="1">
    <location>
        <begin position="99"/>
        <end position="119"/>
    </location>
</feature>
<sequence length="1059" mass="116864">MLIHSLVVGRASVTQELGSPAPSLFELSSNHTRRSSSRASRRTTREPETQPSALARSSYSLPVTPVTTTFEESLLSAKHRRRPGSESHDDRPLRIKGSIETSQQIGTLSSARIPDSSSQKSHRSRNPDKQNGESGQTQSTLHTFLLKKPLGRRKSLATQAELTEKNDKPGPGTPASETPHSGGRKTRKSMPVKMNGSASLETSATKPPVTTPRVSTPQPSGRDRKSKDSSVQPSEKKTSKPTPRMRPQRTPAAKADKEPQVSSKEDISNSVTPQSRAAPSSRTRRSRKSAPDLANPGQDRAISEDNMEVDSKYSVVDNSSKKRSRPNRLSNTITLSVGRKALESVLPATLDTMSYDREIADSVEATPLHVYGDNFHFDYDTDMYRNNFGLDGQIDTPASPTSFATSTSTAARASGRTRKPTIRALESFESERRYRRARTKTPAKVDAPAGEGRDSNKVNGGHRKETPPTSVPTQNGPTLQAAPTSDVAAIASRLIELTAAALAPGFEPSPEAERWLEELQKEFEQRKTAQTTSGKARSGGESMQPSNKSSFLGSAQPSKPWTDKDGWLHTGQVNKFGEECIVISSDYEWYRPNNTYGDDQLPLPPVRLKSREQLEKDRIFGFPPRMGERNLPRKTYLPFTLENVDEEKAKIKAREEARQRGLVFDRSMSCAEIKTLIRQHDIAGTSLPSNGPPTSVYPRENTKVTRSSRKRRLVDDTPQTKTTQNSATESTDTAHKRKRRRKYMAGASVADSSNTAGSGEAKESGETADPNETEDGERRPPQERSPIMLKLYLTNRDEEKKKQKQTEKEKQTATKEDETKSRRSRKSTQAQSEKDKKKEALPKTSTLKKRPHSEVEADVQLEKSHKAKKTAHSETEANQPTKTDKSKKSSHMKIKANSGQLAKVNKSKPHAHSTTEISSAPAKATNLQKRQHAEHEANKSQSSEKSPKSLKLSFTRSSDSPGKFTLTQNTPKKDSREQKREEKTEAVVTPDTSAAAGTGMTMTPTPGGRPRRRAAAALMAEFETHAQERARRANARKKGNTPPKKPNEADHVDQPGNKT</sequence>
<feature type="region of interest" description="Disordered" evidence="1">
    <location>
        <begin position="20"/>
        <end position="328"/>
    </location>
</feature>
<proteinExistence type="predicted"/>
<feature type="compositionally biased region" description="Basic and acidic residues" evidence="1">
    <location>
        <begin position="1022"/>
        <end position="1031"/>
    </location>
</feature>
<dbReference type="EMBL" id="SOSA01000495">
    <property type="protein sequence ID" value="THC90666.1"/>
    <property type="molecule type" value="Genomic_DNA"/>
</dbReference>
<feature type="compositionally biased region" description="Basic and acidic residues" evidence="1">
    <location>
        <begin position="852"/>
        <end position="864"/>
    </location>
</feature>
<dbReference type="STRING" id="1220188.A0A4S3J6S4"/>
<feature type="compositionally biased region" description="Basic and acidic residues" evidence="1">
    <location>
        <begin position="832"/>
        <end position="841"/>
    </location>
</feature>
<feature type="compositionally biased region" description="Basic and acidic residues" evidence="1">
    <location>
        <begin position="795"/>
        <end position="821"/>
    </location>
</feature>
<feature type="compositionally biased region" description="Basic and acidic residues" evidence="1">
    <location>
        <begin position="451"/>
        <end position="466"/>
    </location>
</feature>
<accession>A0A4S3J6S4</accession>
<comment type="caution">
    <text evidence="2">The sequence shown here is derived from an EMBL/GenBank/DDBJ whole genome shotgun (WGS) entry which is preliminary data.</text>
</comment>
<evidence type="ECO:0000313" key="2">
    <source>
        <dbReference type="EMBL" id="THC90666.1"/>
    </source>
</evidence>
<feature type="compositionally biased region" description="Polar residues" evidence="1">
    <location>
        <begin position="196"/>
        <end position="205"/>
    </location>
</feature>
<feature type="compositionally biased region" description="Low complexity" evidence="1">
    <location>
        <begin position="399"/>
        <end position="414"/>
    </location>
</feature>
<feature type="compositionally biased region" description="Polar residues" evidence="1">
    <location>
        <begin position="467"/>
        <end position="481"/>
    </location>
</feature>
<feature type="compositionally biased region" description="Low complexity" evidence="1">
    <location>
        <begin position="939"/>
        <end position="953"/>
    </location>
</feature>
<evidence type="ECO:0000313" key="3">
    <source>
        <dbReference type="Proteomes" id="UP000308092"/>
    </source>
</evidence>
<feature type="compositionally biased region" description="Basic residues" evidence="1">
    <location>
        <begin position="31"/>
        <end position="42"/>
    </location>
</feature>
<dbReference type="AlphaFoldDB" id="A0A4S3J6S4"/>
<name>A0A4S3J6S4_9EURO</name>
<feature type="region of interest" description="Disordered" evidence="1">
    <location>
        <begin position="523"/>
        <end position="566"/>
    </location>
</feature>
<feature type="compositionally biased region" description="Basic and acidic residues" evidence="1">
    <location>
        <begin position="221"/>
        <end position="238"/>
    </location>
</feature>
<dbReference type="VEuPathDB" id="FungiDB:EYZ11_009875"/>
<gene>
    <name evidence="2" type="ORF">EYZ11_009875</name>
</gene>
<feature type="region of interest" description="Disordered" evidence="1">
    <location>
        <begin position="683"/>
        <end position="1059"/>
    </location>
</feature>
<feature type="compositionally biased region" description="Polar residues" evidence="1">
    <location>
        <begin position="528"/>
        <end position="559"/>
    </location>
</feature>
<keyword evidence="3" id="KW-1185">Reference proteome</keyword>
<feature type="compositionally biased region" description="Polar residues" evidence="1">
    <location>
        <begin position="132"/>
        <end position="142"/>
    </location>
</feature>
<reference evidence="2 3" key="1">
    <citation type="submission" date="2019-03" db="EMBL/GenBank/DDBJ databases">
        <title>The genome sequence of a newly discovered highly antifungal drug resistant Aspergillus species, Aspergillus tanneri NIH 1004.</title>
        <authorList>
            <person name="Mounaud S."/>
            <person name="Singh I."/>
            <person name="Joardar V."/>
            <person name="Pakala S."/>
            <person name="Pakala S."/>
            <person name="Venepally P."/>
            <person name="Hoover J."/>
            <person name="Nierman W."/>
            <person name="Chung J."/>
            <person name="Losada L."/>
        </authorList>
    </citation>
    <scope>NUCLEOTIDE SEQUENCE [LARGE SCALE GENOMIC DNA]</scope>
    <source>
        <strain evidence="2 3">NIH1004</strain>
    </source>
</reference>
<feature type="compositionally biased region" description="Polar residues" evidence="1">
    <location>
        <begin position="717"/>
        <end position="731"/>
    </location>
</feature>
<feature type="compositionally biased region" description="Basic and acidic residues" evidence="1">
    <location>
        <begin position="254"/>
        <end position="267"/>
    </location>
</feature>
<feature type="compositionally biased region" description="Basic and acidic residues" evidence="1">
    <location>
        <begin position="971"/>
        <end position="985"/>
    </location>
</feature>
<feature type="compositionally biased region" description="Basic and acidic residues" evidence="1">
    <location>
        <begin position="83"/>
        <end position="93"/>
    </location>
</feature>
<feature type="compositionally biased region" description="Low complexity" evidence="1">
    <location>
        <begin position="994"/>
        <end position="1008"/>
    </location>
</feature>
<dbReference type="Proteomes" id="UP000308092">
    <property type="component" value="Unassembled WGS sequence"/>
</dbReference>
<organism evidence="2 3">
    <name type="scientific">Aspergillus tanneri</name>
    <dbReference type="NCBI Taxonomy" id="1220188"/>
    <lineage>
        <taxon>Eukaryota</taxon>
        <taxon>Fungi</taxon>
        <taxon>Dikarya</taxon>
        <taxon>Ascomycota</taxon>
        <taxon>Pezizomycotina</taxon>
        <taxon>Eurotiomycetes</taxon>
        <taxon>Eurotiomycetidae</taxon>
        <taxon>Eurotiales</taxon>
        <taxon>Aspergillaceae</taxon>
        <taxon>Aspergillus</taxon>
        <taxon>Aspergillus subgen. Circumdati</taxon>
    </lineage>
</organism>
<protein>
    <recommendedName>
        <fullName evidence="4">GPI-anchored cell surface glycoprotein</fullName>
    </recommendedName>
</protein>
<feature type="region of interest" description="Disordered" evidence="1">
    <location>
        <begin position="399"/>
        <end position="481"/>
    </location>
</feature>
<feature type="compositionally biased region" description="Polar residues" evidence="1">
    <location>
        <begin position="954"/>
        <end position="970"/>
    </location>
</feature>
<evidence type="ECO:0000256" key="1">
    <source>
        <dbReference type="SAM" id="MobiDB-lite"/>
    </source>
</evidence>
<evidence type="ECO:0008006" key="4">
    <source>
        <dbReference type="Google" id="ProtNLM"/>
    </source>
</evidence>